<proteinExistence type="predicted"/>
<dbReference type="Proteomes" id="UP000199076">
    <property type="component" value="Unassembled WGS sequence"/>
</dbReference>
<name>A0A1G7PI92_9EURY</name>
<dbReference type="AlphaFoldDB" id="A0A1G7PI92"/>
<keyword evidence="2" id="KW-1185">Reference proteome</keyword>
<sequence>MTDFTIPNCTENCPYKQPVSGACDHDLEQSLVQEFLDNPGQGCPFGAE</sequence>
<organism evidence="1 2">
    <name type="scientific">Halorientalis regularis</name>
    <dbReference type="NCBI Taxonomy" id="660518"/>
    <lineage>
        <taxon>Archaea</taxon>
        <taxon>Methanobacteriati</taxon>
        <taxon>Methanobacteriota</taxon>
        <taxon>Stenosarchaea group</taxon>
        <taxon>Halobacteria</taxon>
        <taxon>Halobacteriales</taxon>
        <taxon>Haloarculaceae</taxon>
        <taxon>Halorientalis</taxon>
    </lineage>
</organism>
<evidence type="ECO:0000313" key="1">
    <source>
        <dbReference type="EMBL" id="SDF85938.1"/>
    </source>
</evidence>
<dbReference type="RefSeq" id="WP_175452888.1">
    <property type="nucleotide sequence ID" value="NZ_FNBK01000010.1"/>
</dbReference>
<accession>A0A1G7PI92</accession>
<dbReference type="OrthoDB" id="223674at2157"/>
<dbReference type="EMBL" id="FNBK01000010">
    <property type="protein sequence ID" value="SDF85938.1"/>
    <property type="molecule type" value="Genomic_DNA"/>
</dbReference>
<dbReference type="STRING" id="660518.SAMN05216218_110139"/>
<reference evidence="2" key="1">
    <citation type="submission" date="2016-10" db="EMBL/GenBank/DDBJ databases">
        <authorList>
            <person name="Varghese N."/>
            <person name="Submissions S."/>
        </authorList>
    </citation>
    <scope>NUCLEOTIDE SEQUENCE [LARGE SCALE GENOMIC DNA]</scope>
    <source>
        <strain evidence="2">IBRC-M 10760</strain>
    </source>
</reference>
<gene>
    <name evidence="1" type="ORF">SAMN05216218_110139</name>
</gene>
<protein>
    <submittedName>
        <fullName evidence="1">Uncharacterized protein</fullName>
    </submittedName>
</protein>
<evidence type="ECO:0000313" key="2">
    <source>
        <dbReference type="Proteomes" id="UP000199076"/>
    </source>
</evidence>